<organism evidence="2 3">
    <name type="scientific">Dreissena polymorpha</name>
    <name type="common">Zebra mussel</name>
    <name type="synonym">Mytilus polymorpha</name>
    <dbReference type="NCBI Taxonomy" id="45954"/>
    <lineage>
        <taxon>Eukaryota</taxon>
        <taxon>Metazoa</taxon>
        <taxon>Spiralia</taxon>
        <taxon>Lophotrochozoa</taxon>
        <taxon>Mollusca</taxon>
        <taxon>Bivalvia</taxon>
        <taxon>Autobranchia</taxon>
        <taxon>Heteroconchia</taxon>
        <taxon>Euheterodonta</taxon>
        <taxon>Imparidentia</taxon>
        <taxon>Neoheterodontei</taxon>
        <taxon>Myida</taxon>
        <taxon>Dreissenoidea</taxon>
        <taxon>Dreissenidae</taxon>
        <taxon>Dreissena</taxon>
    </lineage>
</organism>
<keyword evidence="3" id="KW-1185">Reference proteome</keyword>
<protein>
    <submittedName>
        <fullName evidence="2">Uncharacterized protein</fullName>
    </submittedName>
</protein>
<sequence>MYLLAGCVVGGVVVGAGTIGILLAVNARRVVLIFTSIVADIRIPPEPHAVADTPGSSKSAPVGKTSGKVGAMGRNPAVIPDKALTPSMQSKTNLINSCMINLLTNLVL</sequence>
<reference evidence="2" key="1">
    <citation type="journal article" date="2019" name="bioRxiv">
        <title>The Genome of the Zebra Mussel, Dreissena polymorpha: A Resource for Invasive Species Research.</title>
        <authorList>
            <person name="McCartney M.A."/>
            <person name="Auch B."/>
            <person name="Kono T."/>
            <person name="Mallez S."/>
            <person name="Zhang Y."/>
            <person name="Obille A."/>
            <person name="Becker A."/>
            <person name="Abrahante J.E."/>
            <person name="Garbe J."/>
            <person name="Badalamenti J.P."/>
            <person name="Herman A."/>
            <person name="Mangelson H."/>
            <person name="Liachko I."/>
            <person name="Sullivan S."/>
            <person name="Sone E.D."/>
            <person name="Koren S."/>
            <person name="Silverstein K.A.T."/>
            <person name="Beckman K.B."/>
            <person name="Gohl D.M."/>
        </authorList>
    </citation>
    <scope>NUCLEOTIDE SEQUENCE</scope>
    <source>
        <strain evidence="2">Duluth1</strain>
        <tissue evidence="2">Whole animal</tissue>
    </source>
</reference>
<comment type="caution">
    <text evidence="2">The sequence shown here is derived from an EMBL/GenBank/DDBJ whole genome shotgun (WGS) entry which is preliminary data.</text>
</comment>
<evidence type="ECO:0000256" key="1">
    <source>
        <dbReference type="SAM" id="MobiDB-lite"/>
    </source>
</evidence>
<accession>A0A9D4R6R3</accession>
<dbReference type="EMBL" id="JAIWYP010000003">
    <property type="protein sequence ID" value="KAH3855300.1"/>
    <property type="molecule type" value="Genomic_DNA"/>
</dbReference>
<evidence type="ECO:0000313" key="2">
    <source>
        <dbReference type="EMBL" id="KAH3855300.1"/>
    </source>
</evidence>
<gene>
    <name evidence="2" type="ORF">DPMN_097865</name>
</gene>
<dbReference type="Proteomes" id="UP000828390">
    <property type="component" value="Unassembled WGS sequence"/>
</dbReference>
<evidence type="ECO:0000313" key="3">
    <source>
        <dbReference type="Proteomes" id="UP000828390"/>
    </source>
</evidence>
<dbReference type="AlphaFoldDB" id="A0A9D4R6R3"/>
<name>A0A9D4R6R3_DREPO</name>
<reference evidence="2" key="2">
    <citation type="submission" date="2020-11" db="EMBL/GenBank/DDBJ databases">
        <authorList>
            <person name="McCartney M.A."/>
            <person name="Auch B."/>
            <person name="Kono T."/>
            <person name="Mallez S."/>
            <person name="Becker A."/>
            <person name="Gohl D.M."/>
            <person name="Silverstein K.A.T."/>
            <person name="Koren S."/>
            <person name="Bechman K.B."/>
            <person name="Herman A."/>
            <person name="Abrahante J.E."/>
            <person name="Garbe J."/>
        </authorList>
    </citation>
    <scope>NUCLEOTIDE SEQUENCE</scope>
    <source>
        <strain evidence="2">Duluth1</strain>
        <tissue evidence="2">Whole animal</tissue>
    </source>
</reference>
<proteinExistence type="predicted"/>
<feature type="region of interest" description="Disordered" evidence="1">
    <location>
        <begin position="49"/>
        <end position="74"/>
    </location>
</feature>